<dbReference type="Gene3D" id="3.10.250.10">
    <property type="entry name" value="SRCR-like domain"/>
    <property type="match status" value="4"/>
</dbReference>
<dbReference type="PANTHER" id="PTHR48071">
    <property type="entry name" value="SRCR DOMAIN-CONTAINING PROTEIN"/>
    <property type="match status" value="1"/>
</dbReference>
<evidence type="ECO:0000313" key="8">
    <source>
        <dbReference type="Proteomes" id="UP000694560"/>
    </source>
</evidence>
<keyword evidence="2" id="KW-0677">Repeat</keyword>
<organism evidence="7 8">
    <name type="scientific">Malurus cyaneus samueli</name>
    <dbReference type="NCBI Taxonomy" id="2593467"/>
    <lineage>
        <taxon>Eukaryota</taxon>
        <taxon>Metazoa</taxon>
        <taxon>Chordata</taxon>
        <taxon>Craniata</taxon>
        <taxon>Vertebrata</taxon>
        <taxon>Euteleostomi</taxon>
        <taxon>Archelosauria</taxon>
        <taxon>Archosauria</taxon>
        <taxon>Dinosauria</taxon>
        <taxon>Saurischia</taxon>
        <taxon>Theropoda</taxon>
        <taxon>Coelurosauria</taxon>
        <taxon>Aves</taxon>
        <taxon>Neognathae</taxon>
        <taxon>Neoaves</taxon>
        <taxon>Telluraves</taxon>
        <taxon>Australaves</taxon>
        <taxon>Passeriformes</taxon>
        <taxon>Meliphagoidea</taxon>
        <taxon>Maluridae</taxon>
        <taxon>Malurus</taxon>
    </lineage>
</organism>
<dbReference type="Proteomes" id="UP000694560">
    <property type="component" value="Unplaced"/>
</dbReference>
<dbReference type="OrthoDB" id="536948at2759"/>
<dbReference type="AlphaFoldDB" id="A0A8C5U633"/>
<proteinExistence type="predicted"/>
<feature type="disulfide bond" evidence="5">
    <location>
        <begin position="289"/>
        <end position="350"/>
    </location>
</feature>
<dbReference type="Ensembl" id="ENSMCST00000017684.1">
    <property type="protein sequence ID" value="ENSMCSP00000017248.1"/>
    <property type="gene ID" value="ENSMCSG00000012051.1"/>
</dbReference>
<evidence type="ECO:0000256" key="2">
    <source>
        <dbReference type="ARBA" id="ARBA00022737"/>
    </source>
</evidence>
<reference evidence="7" key="2">
    <citation type="submission" date="2025-09" db="UniProtKB">
        <authorList>
            <consortium name="Ensembl"/>
        </authorList>
    </citation>
    <scope>IDENTIFICATION</scope>
</reference>
<feature type="domain" description="SRCR" evidence="6">
    <location>
        <begin position="137"/>
        <end position="237"/>
    </location>
</feature>
<feature type="disulfide bond" evidence="5">
    <location>
        <begin position="206"/>
        <end position="216"/>
    </location>
</feature>
<dbReference type="PANTHER" id="PTHR48071:SF24">
    <property type="entry name" value="DELETED IN MALIGNANT BRAIN TUMORS 1 PROTEIN-LIKE"/>
    <property type="match status" value="1"/>
</dbReference>
<dbReference type="PRINTS" id="PR00258">
    <property type="entry name" value="SPERACTRCPTR"/>
</dbReference>
<keyword evidence="8" id="KW-1185">Reference proteome</keyword>
<dbReference type="InterPro" id="IPR001190">
    <property type="entry name" value="SRCR"/>
</dbReference>
<feature type="disulfide bond" evidence="5">
    <location>
        <begin position="320"/>
        <end position="330"/>
    </location>
</feature>
<dbReference type="SUPFAM" id="SSF56487">
    <property type="entry name" value="SRCR-like"/>
    <property type="match status" value="4"/>
</dbReference>
<accession>A0A8C5U633</accession>
<feature type="disulfide bond" evidence="5">
    <location>
        <begin position="276"/>
        <end position="340"/>
    </location>
</feature>
<feature type="disulfide bond" evidence="5">
    <location>
        <begin position="403"/>
        <end position="464"/>
    </location>
</feature>
<dbReference type="InterPro" id="IPR036772">
    <property type="entry name" value="SRCR-like_dom_sf"/>
</dbReference>
<evidence type="ECO:0000259" key="6">
    <source>
        <dbReference type="PROSITE" id="PS50287"/>
    </source>
</evidence>
<reference evidence="7" key="1">
    <citation type="submission" date="2025-08" db="UniProtKB">
        <authorList>
            <consortium name="Ensembl"/>
        </authorList>
    </citation>
    <scope>IDENTIFICATION</scope>
</reference>
<dbReference type="GO" id="GO:0031638">
    <property type="term" value="P:zymogen activation"/>
    <property type="evidence" value="ECO:0007669"/>
    <property type="project" value="TreeGrafter"/>
</dbReference>
<protein>
    <recommendedName>
        <fullName evidence="6">SRCR domain-containing protein</fullName>
    </recommendedName>
</protein>
<feature type="disulfide bond" evidence="5">
    <location>
        <begin position="96"/>
        <end position="106"/>
    </location>
</feature>
<sequence length="496" mass="53238">FHFAPHPCLPAQGAGKPEKTGLTSRILLRLSGGPNRCAGNVEIFYFGSWEKVCGHLWDMQDAQVVCRQLGCGSALAAMHHFPSDDLYPFVMTEVNCAGHESYLWQCPYNYQYHVCHHGEASVICSGGCPCIGEPGIPRLVNGNNRCEGRVEISHAGGQGTVCDDDWDLNDAQVVCRQLGCGPAVSATSSASFGQGSGNIYLDNVNCAGSELSLFQCSNNGWGVHNCQHSEDAGVVISSQFSISPSFQVATISLVGGSHRCEGRVEISKSGVQGTVCDDGWDLNDAQVVCRQLGCGPALSATSSASFGQGSGNIYLDDVNCAGTESSLFQCGHNGWGTHNCGHSEDAGVKCSGTIDFTFFTLGYFQKLVNGRHRCEGRVEIYYRGRWGTVCDDYWDLADALVVCRQLGCGRAIAALGSAYFGQGSGDIVLDNVRCSGNEVSLLRCNHTGWRVHNCAHYEDASVVCSGKNKNFYNTSINLCVMRSGSSSVTFIFCWCL</sequence>
<evidence type="ECO:0000256" key="5">
    <source>
        <dbReference type="PROSITE-ProRule" id="PRU00196"/>
    </source>
</evidence>
<keyword evidence="4" id="KW-0325">Glycoprotein</keyword>
<dbReference type="Pfam" id="PF00530">
    <property type="entry name" value="SRCR"/>
    <property type="match status" value="4"/>
</dbReference>
<feature type="disulfide bond" evidence="5">
    <location>
        <begin position="390"/>
        <end position="454"/>
    </location>
</feature>
<feature type="domain" description="SRCR" evidence="6">
    <location>
        <begin position="365"/>
        <end position="465"/>
    </location>
</feature>
<keyword evidence="3 5" id="KW-1015">Disulfide bond</keyword>
<dbReference type="FunFam" id="3.10.250.10:FF:000006">
    <property type="entry name" value="neurotrypsin isoform X2"/>
    <property type="match status" value="1"/>
</dbReference>
<evidence type="ECO:0000256" key="4">
    <source>
        <dbReference type="ARBA" id="ARBA00023180"/>
    </source>
</evidence>
<evidence type="ECO:0000256" key="1">
    <source>
        <dbReference type="ARBA" id="ARBA00022729"/>
    </source>
</evidence>
<keyword evidence="1" id="KW-0732">Signal</keyword>
<comment type="caution">
    <text evidence="5">Lacks conserved residue(s) required for the propagation of feature annotation.</text>
</comment>
<feature type="domain" description="SRCR" evidence="6">
    <location>
        <begin position="251"/>
        <end position="351"/>
    </location>
</feature>
<feature type="disulfide bond" evidence="5">
    <location>
        <begin position="434"/>
        <end position="444"/>
    </location>
</feature>
<evidence type="ECO:0000313" key="7">
    <source>
        <dbReference type="Ensembl" id="ENSMCSP00000017248.1"/>
    </source>
</evidence>
<dbReference type="PROSITE" id="PS50287">
    <property type="entry name" value="SRCR_2"/>
    <property type="match status" value="4"/>
</dbReference>
<feature type="disulfide bond" evidence="5">
    <location>
        <begin position="162"/>
        <end position="226"/>
    </location>
</feature>
<feature type="domain" description="SRCR" evidence="6">
    <location>
        <begin position="28"/>
        <end position="125"/>
    </location>
</feature>
<dbReference type="SMART" id="SM00202">
    <property type="entry name" value="SR"/>
    <property type="match status" value="4"/>
</dbReference>
<evidence type="ECO:0000256" key="3">
    <source>
        <dbReference type="ARBA" id="ARBA00023157"/>
    </source>
</evidence>
<dbReference type="GO" id="GO:0005886">
    <property type="term" value="C:plasma membrane"/>
    <property type="evidence" value="ECO:0007669"/>
    <property type="project" value="TreeGrafter"/>
</dbReference>
<name>A0A8C5U633_9PASS</name>
<dbReference type="GO" id="GO:0004252">
    <property type="term" value="F:serine-type endopeptidase activity"/>
    <property type="evidence" value="ECO:0007669"/>
    <property type="project" value="TreeGrafter"/>
</dbReference>
<dbReference type="FunFam" id="3.10.250.10:FF:000013">
    <property type="entry name" value="CD163 molecule like 1"/>
    <property type="match status" value="1"/>
</dbReference>
<dbReference type="FunFam" id="3.10.250.10:FF:000003">
    <property type="entry name" value="Deleted in malignant brain tumors 1"/>
    <property type="match status" value="2"/>
</dbReference>
<dbReference type="PROSITE" id="PS00420">
    <property type="entry name" value="SRCR_1"/>
    <property type="match status" value="1"/>
</dbReference>